<feature type="transmembrane region" description="Helical" evidence="5">
    <location>
        <begin position="516"/>
        <end position="538"/>
    </location>
</feature>
<dbReference type="GO" id="GO:0005774">
    <property type="term" value="C:vacuolar membrane"/>
    <property type="evidence" value="ECO:0007669"/>
    <property type="project" value="TreeGrafter"/>
</dbReference>
<dbReference type="SMART" id="SM00280">
    <property type="entry name" value="KAZAL"/>
    <property type="match status" value="4"/>
</dbReference>
<gene>
    <name evidence="7" type="ORF">FSP39_010023</name>
</gene>
<feature type="domain" description="Kazal-like" evidence="6">
    <location>
        <begin position="98"/>
        <end position="140"/>
    </location>
</feature>
<feature type="transmembrane region" description="Helical" evidence="5">
    <location>
        <begin position="703"/>
        <end position="724"/>
    </location>
</feature>
<dbReference type="PANTHER" id="PTHR22950">
    <property type="entry name" value="AMINO ACID TRANSPORTER"/>
    <property type="match status" value="1"/>
</dbReference>
<feature type="transmembrane region" description="Helical" evidence="5">
    <location>
        <begin position="274"/>
        <end position="294"/>
    </location>
</feature>
<feature type="domain" description="Kazal-like" evidence="6">
    <location>
        <begin position="141"/>
        <end position="181"/>
    </location>
</feature>
<proteinExistence type="predicted"/>
<evidence type="ECO:0000313" key="7">
    <source>
        <dbReference type="EMBL" id="KAK3097482.1"/>
    </source>
</evidence>
<feature type="transmembrane region" description="Helical" evidence="5">
    <location>
        <begin position="922"/>
        <end position="939"/>
    </location>
</feature>
<feature type="transmembrane region" description="Helical" evidence="5">
    <location>
        <begin position="807"/>
        <end position="827"/>
    </location>
</feature>
<feature type="transmembrane region" description="Helical" evidence="5">
    <location>
        <begin position="744"/>
        <end position="761"/>
    </location>
</feature>
<comment type="caution">
    <text evidence="7">The sequence shown here is derived from an EMBL/GenBank/DDBJ whole genome shotgun (WGS) entry which is preliminary data.</text>
</comment>
<evidence type="ECO:0000256" key="1">
    <source>
        <dbReference type="ARBA" id="ARBA00004141"/>
    </source>
</evidence>
<evidence type="ECO:0000256" key="3">
    <source>
        <dbReference type="ARBA" id="ARBA00022989"/>
    </source>
</evidence>
<dbReference type="FunFam" id="1.20.1740.10:FF:000052">
    <property type="entry name" value="Lysine histidine transporter-like 3"/>
    <property type="match status" value="2"/>
</dbReference>
<reference evidence="7" key="1">
    <citation type="submission" date="2019-08" db="EMBL/GenBank/DDBJ databases">
        <title>The improved chromosome-level genome for the pearl oyster Pinctada fucata martensii using PacBio sequencing and Hi-C.</title>
        <authorList>
            <person name="Zheng Z."/>
        </authorList>
    </citation>
    <scope>NUCLEOTIDE SEQUENCE</scope>
    <source>
        <strain evidence="7">ZZ-2019</strain>
        <tissue evidence="7">Adductor muscle</tissue>
    </source>
</reference>
<evidence type="ECO:0000259" key="6">
    <source>
        <dbReference type="PROSITE" id="PS51465"/>
    </source>
</evidence>
<evidence type="ECO:0000256" key="2">
    <source>
        <dbReference type="ARBA" id="ARBA00022692"/>
    </source>
</evidence>
<dbReference type="PROSITE" id="PS00282">
    <property type="entry name" value="KAZAL_1"/>
    <property type="match status" value="1"/>
</dbReference>
<keyword evidence="3 5" id="KW-1133">Transmembrane helix</keyword>
<dbReference type="CDD" id="cd00104">
    <property type="entry name" value="KAZAL_FS"/>
    <property type="match status" value="4"/>
</dbReference>
<dbReference type="InterPro" id="IPR036058">
    <property type="entry name" value="Kazal_dom_sf"/>
</dbReference>
<dbReference type="AlphaFoldDB" id="A0AA89C0E3"/>
<feature type="transmembrane region" description="Helical" evidence="5">
    <location>
        <begin position="378"/>
        <end position="399"/>
    </location>
</feature>
<dbReference type="InterPro" id="IPR002350">
    <property type="entry name" value="Kazal_dom"/>
</dbReference>
<feature type="transmembrane region" description="Helical" evidence="5">
    <location>
        <begin position="493"/>
        <end position="510"/>
    </location>
</feature>
<dbReference type="Pfam" id="PF07648">
    <property type="entry name" value="Kazal_2"/>
    <property type="match status" value="4"/>
</dbReference>
<evidence type="ECO:0000256" key="4">
    <source>
        <dbReference type="ARBA" id="ARBA00023136"/>
    </source>
</evidence>
<feature type="transmembrane region" description="Helical" evidence="5">
    <location>
        <begin position="879"/>
        <end position="901"/>
    </location>
</feature>
<feature type="transmembrane region" description="Helical" evidence="5">
    <location>
        <begin position="306"/>
        <end position="329"/>
    </location>
</feature>
<sequence length="1048" mass="115156">LFICRGAFPASCEGKCPCPCVCTRKISPVCGRNRRTYSSKCEAGCKRVTVQCIGQCPCVGCGCSRQHKPVCGTDGKTYTNLCTAECKKMAIECHGRCPCRKGCHCTKQFDPVCGSNGLTFGNSCMAKCKKIKVKCHGKCPCCQCPMDFSPVCGSDGHTYDNECWAHCALREKVEQKGMRLISLHAKGLTIPTAAFFIVGEIAGAGVLTLPGAINDSGWIGFVLIFFFAILSSYTGAILGTSWNMILEKHPEYRHNCSNPYSILGEKAFGKKGKYLVSFSINFTLFGASTVYLLLASENIEELVEDMFHFDWSFCYWTLLLAAILCPLTFFGTPADFWPVGVGATGATALACVLLIIRIAMDNSPTNHVEHSSVQFTPFFTAFGTIVFAFSGHPAFPTFLADMKQPRKFKWAVLLGYLVVMFMYLPVATMGYFIYGKRAEDNLLKTVTSGGLAYSIEILITIHLVLGFLILLNPVCQEFEEYLKVPKGFTWKRCVLRTFVVAGVLFVGETIPHFGSVLSLVGGSTVTLLSYVFPAAFYLKLLSMRKEHLTRGSNESINDKGEIKQSINEEAWEIPLWVKVLNIEIILMGTVAGIASTYSAIKSIASPGSFTLAHAKGLTIPTAAFFIVGEIAGSGVLALPKAVNDSGWIGLIIMVFCAFLSSYTGAILGKSWSMIQERYPEYRENCPDPYPVLGEKTFGKVGRYVVSFSINFTLFGVGTVFLLLASENIEQLLEEWFDIDWSFCYWLMVLAVILCPMTFFGTPADFWPVAVGATGATALACVLLLIRMGMDKGNVHPVQHDSTKFTPFFMAFGTIVFAFGGHPAFPTFQTDMKRPKDFKWAVLLGYMVVMLMYLPVATTGYFIYGNKVDDNILQTVSKGGLVYTVVILITIHLVLGFIIVLNPFCQELEKYCKVPRHFTWKRCVFRSLVVALVLFIAETIPHFGAILSLVGGSTVTLLAYVCPSAFYLKLSGQRPEDVRQILGESDAERREAINQEEGSIPFWVKVLNVEIIFLGVVAGIASTYSAIESLASPGSFTVPCYVNITAASK</sequence>
<feature type="transmembrane region" description="Helical" evidence="5">
    <location>
        <begin position="945"/>
        <end position="967"/>
    </location>
</feature>
<dbReference type="Gene3D" id="3.30.60.30">
    <property type="match status" value="4"/>
</dbReference>
<feature type="domain" description="Kazal-like" evidence="6">
    <location>
        <begin position="46"/>
        <end position="97"/>
    </location>
</feature>
<feature type="transmembrane region" description="Helical" evidence="5">
    <location>
        <begin position="188"/>
        <end position="212"/>
    </location>
</feature>
<dbReference type="Gene3D" id="1.20.1740.10">
    <property type="entry name" value="Amino acid/polyamine transporter I"/>
    <property type="match status" value="2"/>
</dbReference>
<name>A0AA89C0E3_PINIB</name>
<dbReference type="Proteomes" id="UP001186944">
    <property type="component" value="Unassembled WGS sequence"/>
</dbReference>
<evidence type="ECO:0000256" key="5">
    <source>
        <dbReference type="SAM" id="Phobius"/>
    </source>
</evidence>
<keyword evidence="4 5" id="KW-0472">Membrane</keyword>
<comment type="subcellular location">
    <subcellularLocation>
        <location evidence="1">Membrane</location>
        <topology evidence="1">Multi-pass membrane protein</topology>
    </subcellularLocation>
</comment>
<dbReference type="InterPro" id="IPR013057">
    <property type="entry name" value="AA_transpt_TM"/>
</dbReference>
<dbReference type="PROSITE" id="PS51465">
    <property type="entry name" value="KAZAL_2"/>
    <property type="match status" value="4"/>
</dbReference>
<dbReference type="Pfam" id="PF01490">
    <property type="entry name" value="Aa_trans"/>
    <property type="match status" value="2"/>
</dbReference>
<feature type="transmembrane region" description="Helical" evidence="5">
    <location>
        <begin position="768"/>
        <end position="787"/>
    </location>
</feature>
<dbReference type="EMBL" id="VSWD01000007">
    <property type="protein sequence ID" value="KAK3097482.1"/>
    <property type="molecule type" value="Genomic_DNA"/>
</dbReference>
<feature type="transmembrane region" description="Helical" evidence="5">
    <location>
        <begin position="839"/>
        <end position="863"/>
    </location>
</feature>
<feature type="transmembrane region" description="Helical" evidence="5">
    <location>
        <begin position="453"/>
        <end position="472"/>
    </location>
</feature>
<keyword evidence="8" id="KW-1185">Reference proteome</keyword>
<dbReference type="GO" id="GO:0015179">
    <property type="term" value="F:L-amino acid transmembrane transporter activity"/>
    <property type="evidence" value="ECO:0007669"/>
    <property type="project" value="TreeGrafter"/>
</dbReference>
<feature type="transmembrane region" description="Helical" evidence="5">
    <location>
        <begin position="617"/>
        <end position="639"/>
    </location>
</feature>
<feature type="transmembrane region" description="Helical" evidence="5">
    <location>
        <begin position="336"/>
        <end position="358"/>
    </location>
</feature>
<organism evidence="7 8">
    <name type="scientific">Pinctada imbricata</name>
    <name type="common">Atlantic pearl-oyster</name>
    <name type="synonym">Pinctada martensii</name>
    <dbReference type="NCBI Taxonomy" id="66713"/>
    <lineage>
        <taxon>Eukaryota</taxon>
        <taxon>Metazoa</taxon>
        <taxon>Spiralia</taxon>
        <taxon>Lophotrochozoa</taxon>
        <taxon>Mollusca</taxon>
        <taxon>Bivalvia</taxon>
        <taxon>Autobranchia</taxon>
        <taxon>Pteriomorphia</taxon>
        <taxon>Pterioida</taxon>
        <taxon>Pterioidea</taxon>
        <taxon>Pteriidae</taxon>
        <taxon>Pinctada</taxon>
    </lineage>
</organism>
<protein>
    <recommendedName>
        <fullName evidence="6">Kazal-like domain-containing protein</fullName>
    </recommendedName>
</protein>
<dbReference type="PANTHER" id="PTHR22950:SF703">
    <property type="entry name" value="AMINO ACID TRANSPORTER TRANSMEMBRANE DOMAIN-CONTAINING PROTEIN"/>
    <property type="match status" value="1"/>
</dbReference>
<feature type="non-terminal residue" evidence="7">
    <location>
        <position position="1"/>
    </location>
</feature>
<dbReference type="SUPFAM" id="SSF100895">
    <property type="entry name" value="Kazal-type serine protease inhibitors"/>
    <property type="match status" value="4"/>
</dbReference>
<feature type="domain" description="Kazal-like" evidence="6">
    <location>
        <begin position="13"/>
        <end position="45"/>
    </location>
</feature>
<feature type="transmembrane region" description="Helical" evidence="5">
    <location>
        <begin position="411"/>
        <end position="433"/>
    </location>
</feature>
<keyword evidence="2 5" id="KW-0812">Transmembrane</keyword>
<feature type="transmembrane region" description="Helical" evidence="5">
    <location>
        <begin position="218"/>
        <end position="238"/>
    </location>
</feature>
<feature type="transmembrane region" description="Helical" evidence="5">
    <location>
        <begin position="645"/>
        <end position="667"/>
    </location>
</feature>
<evidence type="ECO:0000313" key="8">
    <source>
        <dbReference type="Proteomes" id="UP001186944"/>
    </source>
</evidence>
<accession>A0AA89C0E3</accession>